<feature type="domain" description="Polyphosphate kinase C-terminal" evidence="10">
    <location>
        <begin position="500"/>
        <end position="672"/>
    </location>
</feature>
<keyword evidence="3 6" id="KW-0547">Nucleotide-binding</keyword>
<feature type="binding site" evidence="6">
    <location>
        <position position="589"/>
    </location>
    <ligand>
        <name>ATP</name>
        <dbReference type="ChEBI" id="CHEBI:30616"/>
    </ligand>
</feature>
<feature type="domain" description="Polyphosphate kinase middle" evidence="8">
    <location>
        <begin position="120"/>
        <end position="301"/>
    </location>
</feature>
<evidence type="ECO:0000313" key="13">
    <source>
        <dbReference type="Proteomes" id="UP000005695"/>
    </source>
</evidence>
<evidence type="ECO:0000256" key="2">
    <source>
        <dbReference type="ARBA" id="ARBA00022679"/>
    </source>
</evidence>
<evidence type="ECO:0000256" key="4">
    <source>
        <dbReference type="ARBA" id="ARBA00022777"/>
    </source>
</evidence>
<evidence type="ECO:0000259" key="9">
    <source>
        <dbReference type="Pfam" id="PF13089"/>
    </source>
</evidence>
<dbReference type="AlphaFoldDB" id="Q1K2B9"/>
<comment type="cofactor">
    <cofactor evidence="6">
        <name>Mg(2+)</name>
        <dbReference type="ChEBI" id="CHEBI:18420"/>
    </cofactor>
</comment>
<comment type="function">
    <text evidence="6 7">Catalyzes the reversible transfer of the terminal phosphate of ATP to form a long-chain polyphosphate (polyP).</text>
</comment>
<dbReference type="NCBIfam" id="NF003917">
    <property type="entry name" value="PRK05443.1-1"/>
    <property type="match status" value="1"/>
</dbReference>
<keyword evidence="4 6" id="KW-0418">Kinase</keyword>
<dbReference type="GO" id="GO:0005524">
    <property type="term" value="F:ATP binding"/>
    <property type="evidence" value="ECO:0007669"/>
    <property type="project" value="UniProtKB-KW"/>
</dbReference>
<feature type="binding site" evidence="6">
    <location>
        <position position="561"/>
    </location>
    <ligand>
        <name>ATP</name>
        <dbReference type="ChEBI" id="CHEBI:30616"/>
    </ligand>
</feature>
<dbReference type="PANTHER" id="PTHR30218:SF0">
    <property type="entry name" value="POLYPHOSPHATE KINASE"/>
    <property type="match status" value="1"/>
</dbReference>
<feature type="binding site" evidence="6">
    <location>
        <position position="465"/>
    </location>
    <ligand>
        <name>ATP</name>
        <dbReference type="ChEBI" id="CHEBI:30616"/>
    </ligand>
</feature>
<evidence type="ECO:0000256" key="7">
    <source>
        <dbReference type="RuleBase" id="RU003800"/>
    </source>
</evidence>
<dbReference type="Pfam" id="PF17941">
    <property type="entry name" value="PP_kinase_C_1"/>
    <property type="match status" value="1"/>
</dbReference>
<dbReference type="GO" id="GO:0006799">
    <property type="term" value="P:polyphosphate biosynthetic process"/>
    <property type="evidence" value="ECO:0007669"/>
    <property type="project" value="UniProtKB-UniRule"/>
</dbReference>
<comment type="similarity">
    <text evidence="6 7">Belongs to the polyphosphate kinase 1 (PPK1) family.</text>
</comment>
<reference evidence="12" key="1">
    <citation type="submission" date="2006-05" db="EMBL/GenBank/DDBJ databases">
        <title>Annotation of the draft genome assembly of Desulfuromonas acetoxidans DSM 684.</title>
        <authorList>
            <consortium name="US DOE Joint Genome Institute (JGI-ORNL)"/>
            <person name="Larimer F."/>
            <person name="Land M."/>
            <person name="Hauser L."/>
        </authorList>
    </citation>
    <scope>NUCLEOTIDE SEQUENCE [LARGE SCALE GENOMIC DNA]</scope>
    <source>
        <strain evidence="12">DSM 684</strain>
    </source>
</reference>
<dbReference type="SUPFAM" id="SSF56024">
    <property type="entry name" value="Phospholipase D/nuclease"/>
    <property type="match status" value="2"/>
</dbReference>
<keyword evidence="1 6" id="KW-0597">Phosphoprotein</keyword>
<protein>
    <recommendedName>
        <fullName evidence="6 7">Polyphosphate kinase</fullName>
        <ecNumber evidence="6 7">2.7.4.1</ecNumber>
    </recommendedName>
    <alternativeName>
        <fullName evidence="6">ATP-polyphosphate phosphotransferase</fullName>
    </alternativeName>
    <alternativeName>
        <fullName evidence="6">Polyphosphoric acid kinase</fullName>
    </alternativeName>
</protein>
<comment type="PTM">
    <text evidence="6 7">An intermediate of this reaction is the autophosphorylated ppk in which a phosphate is covalently linked to a histidine residue through a N-P bond.</text>
</comment>
<dbReference type="InterPro" id="IPR025200">
    <property type="entry name" value="PPK_C_dom2"/>
</dbReference>
<dbReference type="GO" id="GO:0009358">
    <property type="term" value="C:polyphosphate kinase complex"/>
    <property type="evidence" value="ECO:0007669"/>
    <property type="project" value="InterPro"/>
</dbReference>
<feature type="binding site" evidence="6">
    <location>
        <position position="402"/>
    </location>
    <ligand>
        <name>Mg(2+)</name>
        <dbReference type="ChEBI" id="CHEBI:18420"/>
    </ligand>
</feature>
<dbReference type="Pfam" id="PF02503">
    <property type="entry name" value="PP_kinase"/>
    <property type="match status" value="1"/>
</dbReference>
<comment type="caution">
    <text evidence="12">The sequence shown here is derived from an EMBL/GenBank/DDBJ whole genome shotgun (WGS) entry which is preliminary data.</text>
</comment>
<dbReference type="RefSeq" id="WP_005998501.1">
    <property type="nucleotide sequence ID" value="NZ_AAEW02000004.1"/>
</dbReference>
<feature type="domain" description="Polyphosphate kinase N-terminal" evidence="9">
    <location>
        <begin position="6"/>
        <end position="110"/>
    </location>
</feature>
<gene>
    <name evidence="6" type="primary">ppk</name>
    <name evidence="12" type="ORF">Dace_2615</name>
</gene>
<dbReference type="PIRSF" id="PIRSF015589">
    <property type="entry name" value="PP_kinase"/>
    <property type="match status" value="1"/>
</dbReference>
<feature type="active site" description="Phosphohistidine intermediate" evidence="6">
    <location>
        <position position="432"/>
    </location>
</feature>
<organism evidence="12 13">
    <name type="scientific">Desulfuromonas acetoxidans (strain DSM 684 / 11070)</name>
    <dbReference type="NCBI Taxonomy" id="281689"/>
    <lineage>
        <taxon>Bacteria</taxon>
        <taxon>Pseudomonadati</taxon>
        <taxon>Thermodesulfobacteriota</taxon>
        <taxon>Desulfuromonadia</taxon>
        <taxon>Desulfuromonadales</taxon>
        <taxon>Desulfuromonadaceae</taxon>
        <taxon>Desulfuromonas</taxon>
    </lineage>
</organism>
<evidence type="ECO:0000259" key="11">
    <source>
        <dbReference type="Pfam" id="PF17941"/>
    </source>
</evidence>
<dbReference type="InterPro" id="IPR025198">
    <property type="entry name" value="PPK_N_dom"/>
</dbReference>
<dbReference type="CDD" id="cd09164">
    <property type="entry name" value="PLDc_EcPPK1_C1_like"/>
    <property type="match status" value="1"/>
</dbReference>
<keyword evidence="6" id="KW-0479">Metal-binding</keyword>
<dbReference type="SUPFAM" id="SSF140356">
    <property type="entry name" value="PPK N-terminal domain-like"/>
    <property type="match status" value="1"/>
</dbReference>
<evidence type="ECO:0000256" key="5">
    <source>
        <dbReference type="ARBA" id="ARBA00022840"/>
    </source>
</evidence>
<dbReference type="Gene3D" id="3.30.1840.10">
    <property type="entry name" value="Polyphosphate kinase middle domain"/>
    <property type="match status" value="1"/>
</dbReference>
<feature type="binding site" evidence="6">
    <location>
        <position position="372"/>
    </location>
    <ligand>
        <name>Mg(2+)</name>
        <dbReference type="ChEBI" id="CHEBI:18420"/>
    </ligand>
</feature>
<accession>Q1K2B9</accession>
<proteinExistence type="inferred from homology"/>
<dbReference type="InterPro" id="IPR036830">
    <property type="entry name" value="PP_kinase_middle_dom_sf"/>
</dbReference>
<dbReference type="Gene3D" id="3.30.870.10">
    <property type="entry name" value="Endonuclease Chain A"/>
    <property type="match status" value="2"/>
</dbReference>
<dbReference type="InterPro" id="IPR036832">
    <property type="entry name" value="PPK_N_dom_sf"/>
</dbReference>
<dbReference type="InterPro" id="IPR024953">
    <property type="entry name" value="PP_kinase_middle"/>
</dbReference>
<dbReference type="NCBIfam" id="TIGR03705">
    <property type="entry name" value="poly_P_kin"/>
    <property type="match status" value="1"/>
</dbReference>
<dbReference type="EC" id="2.7.4.1" evidence="6 7"/>
<dbReference type="Pfam" id="PF13090">
    <property type="entry name" value="PP_kinase_C"/>
    <property type="match status" value="1"/>
</dbReference>
<reference evidence="12" key="2">
    <citation type="submission" date="2006-05" db="EMBL/GenBank/DDBJ databases">
        <title>Sequencing of the draft genome and assembly of Desulfuromonas acetoxidans DSM 684.</title>
        <authorList>
            <consortium name="US DOE Joint Genome Institute (JGI-PGF)"/>
            <person name="Copeland A."/>
            <person name="Lucas S."/>
            <person name="Lapidus A."/>
            <person name="Barry K."/>
            <person name="Detter J.C."/>
            <person name="Glavina del Rio T."/>
            <person name="Hammon N."/>
            <person name="Israni S."/>
            <person name="Dalin E."/>
            <person name="Tice H."/>
            <person name="Bruce D."/>
            <person name="Pitluck S."/>
            <person name="Richardson P."/>
        </authorList>
    </citation>
    <scope>NUCLEOTIDE SEQUENCE [LARGE SCALE GENOMIC DNA]</scope>
    <source>
        <strain evidence="12">DSM 684</strain>
    </source>
</reference>
<name>Q1K2B9_DESA6</name>
<dbReference type="GO" id="GO:0008976">
    <property type="term" value="F:polyphosphate kinase activity"/>
    <property type="evidence" value="ECO:0007669"/>
    <property type="project" value="UniProtKB-UniRule"/>
</dbReference>
<evidence type="ECO:0000313" key="12">
    <source>
        <dbReference type="EMBL" id="EAT16520.1"/>
    </source>
</evidence>
<evidence type="ECO:0000256" key="3">
    <source>
        <dbReference type="ARBA" id="ARBA00022741"/>
    </source>
</evidence>
<evidence type="ECO:0000256" key="6">
    <source>
        <dbReference type="HAMAP-Rule" id="MF_00347"/>
    </source>
</evidence>
<dbReference type="Proteomes" id="UP000005695">
    <property type="component" value="Unassembled WGS sequence"/>
</dbReference>
<evidence type="ECO:0000259" key="8">
    <source>
        <dbReference type="Pfam" id="PF02503"/>
    </source>
</evidence>
<dbReference type="InterPro" id="IPR041108">
    <property type="entry name" value="PP_kinase_C_1"/>
</dbReference>
<keyword evidence="2 6" id="KW-0808">Transferase</keyword>
<dbReference type="Gene3D" id="1.20.58.310">
    <property type="entry name" value="Polyphosphate kinase N-terminal domain"/>
    <property type="match status" value="1"/>
</dbReference>
<sequence>MINQPFISKEISWLLFNARVLQEAADPQVPLLERLKFLGIFSSNLDEFFRVRVATLHRLLKIRKKAITLIGQDPKKILDEIQTMVLKQTNRFETLYEELLELLAAEQIFIRNETELSDAQKAFVMEYFHDKVRPFLVPLMLKRKTEPFVKDHLIYLAVTLHNSTNDNTDYALIQVPADKVSRFLQLPATNGTVEIILLDDIIRLGLADIFCYFDYDSFNAYTVKMTRDSELDVDDELFKTFPQKIQDGLTRRKSGIPVRFLYDRNMPEACLEQLRKNLDITNSDTCIPGGRYHNFKDFIGFPKLDRPHAYYPGNFEPQSHPWIEPNASMMDQIKQREVLLYFPYHDFSHIIDLLREAAIDPRVTTIRMTVYRLAKNSQIVNALVNAAQNGKKVFVVVELQARFDEEANLSWSSLLREDGVQVVHGLPGLKVHAKLCLITRHEGNEKVRYACIGTGNFHEGTAKLYTDHMLMTSNPHLTGEVHKVFEFFTNKYRIPIFRHLVVSPFQTRNKLRRLINTEIRQAKAGKPAWIDIKINNLSDQDIAKLLYKASNAGVKIRIIARSMFSLMPGIEKYSENIEAISIVDRFLEHSRFFIFCNEDDPKYFISSGDWLPRNFDRRVEVAAPIYDPQLRQQLRDCFELQWKDNCKARVWDAKMKNQFRKRTKKQPIIRSQIALIDHLQNTIHPVDS</sequence>
<evidence type="ECO:0000256" key="1">
    <source>
        <dbReference type="ARBA" id="ARBA00022553"/>
    </source>
</evidence>
<dbReference type="GO" id="GO:0046872">
    <property type="term" value="F:metal ion binding"/>
    <property type="evidence" value="ECO:0007669"/>
    <property type="project" value="UniProtKB-KW"/>
</dbReference>
<dbReference type="EMBL" id="AAEW02000004">
    <property type="protein sequence ID" value="EAT16520.1"/>
    <property type="molecule type" value="Genomic_DNA"/>
</dbReference>
<keyword evidence="6" id="KW-0460">Magnesium</keyword>
<dbReference type="SUPFAM" id="SSF143724">
    <property type="entry name" value="PHP14-like"/>
    <property type="match status" value="1"/>
</dbReference>
<dbReference type="PANTHER" id="PTHR30218">
    <property type="entry name" value="POLYPHOSPHATE KINASE"/>
    <property type="match status" value="1"/>
</dbReference>
<dbReference type="InterPro" id="IPR003414">
    <property type="entry name" value="PP_kinase"/>
</dbReference>
<feature type="binding site" evidence="6">
    <location>
        <position position="44"/>
    </location>
    <ligand>
        <name>ATP</name>
        <dbReference type="ChEBI" id="CHEBI:30616"/>
    </ligand>
</feature>
<dbReference type="HAMAP" id="MF_00347">
    <property type="entry name" value="Polyphosphate_kinase"/>
    <property type="match status" value="1"/>
</dbReference>
<evidence type="ECO:0000259" key="10">
    <source>
        <dbReference type="Pfam" id="PF13090"/>
    </source>
</evidence>
<keyword evidence="13" id="KW-1185">Reference proteome</keyword>
<keyword evidence="5 6" id="KW-0067">ATP-binding</keyword>
<dbReference type="Pfam" id="PF13089">
    <property type="entry name" value="PP_kinase_N"/>
    <property type="match status" value="1"/>
</dbReference>
<feature type="domain" description="Polyphosphate kinase C-terminal" evidence="11">
    <location>
        <begin position="329"/>
        <end position="492"/>
    </location>
</feature>
<dbReference type="CDD" id="cd09167">
    <property type="entry name" value="PLDc_EcPPK1_C2_like"/>
    <property type="match status" value="1"/>
</dbReference>
<comment type="catalytic activity">
    <reaction evidence="6 7">
        <text>[phosphate](n) + ATP = [phosphate](n+1) + ADP</text>
        <dbReference type="Rhea" id="RHEA:19573"/>
        <dbReference type="Rhea" id="RHEA-COMP:9859"/>
        <dbReference type="Rhea" id="RHEA-COMP:14280"/>
        <dbReference type="ChEBI" id="CHEBI:16838"/>
        <dbReference type="ChEBI" id="CHEBI:30616"/>
        <dbReference type="ChEBI" id="CHEBI:456216"/>
        <dbReference type="EC" id="2.7.4.1"/>
    </reaction>
</comment>